<dbReference type="AlphaFoldDB" id="A0A8E2F8G2"/>
<protein>
    <submittedName>
        <fullName evidence="1">Uncharacterized protein</fullName>
    </submittedName>
</protein>
<dbReference type="EMBL" id="KV748968">
    <property type="protein sequence ID" value="OCL11878.1"/>
    <property type="molecule type" value="Genomic_DNA"/>
</dbReference>
<evidence type="ECO:0000313" key="2">
    <source>
        <dbReference type="Proteomes" id="UP000250140"/>
    </source>
</evidence>
<evidence type="ECO:0000313" key="1">
    <source>
        <dbReference type="EMBL" id="OCL11878.1"/>
    </source>
</evidence>
<gene>
    <name evidence="1" type="ORF">AOQ84DRAFT_422051</name>
</gene>
<organism evidence="1 2">
    <name type="scientific">Glonium stellatum</name>
    <dbReference type="NCBI Taxonomy" id="574774"/>
    <lineage>
        <taxon>Eukaryota</taxon>
        <taxon>Fungi</taxon>
        <taxon>Dikarya</taxon>
        <taxon>Ascomycota</taxon>
        <taxon>Pezizomycotina</taxon>
        <taxon>Dothideomycetes</taxon>
        <taxon>Pleosporomycetidae</taxon>
        <taxon>Gloniales</taxon>
        <taxon>Gloniaceae</taxon>
        <taxon>Glonium</taxon>
    </lineage>
</organism>
<dbReference type="Proteomes" id="UP000250140">
    <property type="component" value="Unassembled WGS sequence"/>
</dbReference>
<accession>A0A8E2F8G2</accession>
<reference evidence="1 2" key="1">
    <citation type="journal article" date="2016" name="Nat. Commun.">
        <title>Ectomycorrhizal ecology is imprinted in the genome of the dominant symbiotic fungus Cenococcum geophilum.</title>
        <authorList>
            <consortium name="DOE Joint Genome Institute"/>
            <person name="Peter M."/>
            <person name="Kohler A."/>
            <person name="Ohm R.A."/>
            <person name="Kuo A."/>
            <person name="Krutzmann J."/>
            <person name="Morin E."/>
            <person name="Arend M."/>
            <person name="Barry K.W."/>
            <person name="Binder M."/>
            <person name="Choi C."/>
            <person name="Clum A."/>
            <person name="Copeland A."/>
            <person name="Grisel N."/>
            <person name="Haridas S."/>
            <person name="Kipfer T."/>
            <person name="LaButti K."/>
            <person name="Lindquist E."/>
            <person name="Lipzen A."/>
            <person name="Maire R."/>
            <person name="Meier B."/>
            <person name="Mihaltcheva S."/>
            <person name="Molinier V."/>
            <person name="Murat C."/>
            <person name="Poggeler S."/>
            <person name="Quandt C.A."/>
            <person name="Sperisen C."/>
            <person name="Tritt A."/>
            <person name="Tisserant E."/>
            <person name="Crous P.W."/>
            <person name="Henrissat B."/>
            <person name="Nehls U."/>
            <person name="Egli S."/>
            <person name="Spatafora J.W."/>
            <person name="Grigoriev I.V."/>
            <person name="Martin F.M."/>
        </authorList>
    </citation>
    <scope>NUCLEOTIDE SEQUENCE [LARGE SCALE GENOMIC DNA]</scope>
    <source>
        <strain evidence="1 2">CBS 207.34</strain>
    </source>
</reference>
<proteinExistence type="predicted"/>
<keyword evidence="2" id="KW-1185">Reference proteome</keyword>
<sequence>MDTSSVGRGSAYWVPKSGEKIFEEDKKRVITFVGWNEGKLREVKVPKISKLRKIIGILYIPPNVRWATIPIRDTIIKISSAVPGYRGGTLAITALDYNGEAIISNCLSGDIQFMEGGKEALEQLNKEVKELDEANWAAGPSLMAQLVSWTLPMLAVAIVLPQRK</sequence>
<name>A0A8E2F8G2_9PEZI</name>